<dbReference type="PANTHER" id="PTHR45616">
    <property type="entry name" value="GATA-TYPE DOMAIN-CONTAINING PROTEIN"/>
    <property type="match status" value="1"/>
</dbReference>
<dbReference type="Pfam" id="PF00038">
    <property type="entry name" value="Filament"/>
    <property type="match status" value="1"/>
</dbReference>
<dbReference type="InterPro" id="IPR003054">
    <property type="entry name" value="Keratin_II"/>
</dbReference>
<keyword evidence="2 5" id="KW-0175">Coiled coil</keyword>
<dbReference type="InterPro" id="IPR018039">
    <property type="entry name" value="IF_conserved"/>
</dbReference>
<dbReference type="PRINTS" id="PR01276">
    <property type="entry name" value="TYPE2KERATIN"/>
</dbReference>
<evidence type="ECO:0000256" key="1">
    <source>
        <dbReference type="ARBA" id="ARBA00022754"/>
    </source>
</evidence>
<feature type="region of interest" description="Disordered" evidence="6">
    <location>
        <begin position="1"/>
        <end position="25"/>
    </location>
</feature>
<protein>
    <recommendedName>
        <fullName evidence="7">IF rod domain-containing protein</fullName>
    </recommendedName>
</protein>
<dbReference type="Pfam" id="PF16208">
    <property type="entry name" value="Keratin_2_head"/>
    <property type="match status" value="1"/>
</dbReference>
<evidence type="ECO:0000259" key="7">
    <source>
        <dbReference type="PROSITE" id="PS51842"/>
    </source>
</evidence>
<dbReference type="InterPro" id="IPR032444">
    <property type="entry name" value="Keratin_2_head"/>
</dbReference>
<dbReference type="GO" id="GO:0005615">
    <property type="term" value="C:extracellular space"/>
    <property type="evidence" value="ECO:0007669"/>
    <property type="project" value="TreeGrafter"/>
</dbReference>
<dbReference type="FunFam" id="1.20.5.500:FF:000001">
    <property type="entry name" value="Type II keratin 23"/>
    <property type="match status" value="1"/>
</dbReference>
<organism evidence="8 9">
    <name type="scientific">Eleutherodactylus coqui</name>
    <name type="common">Puerto Rican coqui</name>
    <dbReference type="NCBI Taxonomy" id="57060"/>
    <lineage>
        <taxon>Eukaryota</taxon>
        <taxon>Metazoa</taxon>
        <taxon>Chordata</taxon>
        <taxon>Craniata</taxon>
        <taxon>Vertebrata</taxon>
        <taxon>Euteleostomi</taxon>
        <taxon>Amphibia</taxon>
        <taxon>Batrachia</taxon>
        <taxon>Anura</taxon>
        <taxon>Neobatrachia</taxon>
        <taxon>Hyloidea</taxon>
        <taxon>Eleutherodactylidae</taxon>
        <taxon>Eleutherodactylinae</taxon>
        <taxon>Eleutherodactylus</taxon>
        <taxon>Eleutherodactylus</taxon>
    </lineage>
</organism>
<dbReference type="EMBL" id="WNTK01000001">
    <property type="protein sequence ID" value="KAG9491795.1"/>
    <property type="molecule type" value="Genomic_DNA"/>
</dbReference>
<accession>A0A8J6KHH1</accession>
<sequence>MSRSQRFSSSYGTSSKSFSSSSLGGSNKICISSSPQRGGTSLYSASSGGFSSRSLLNLGVGGNKISGSGFGFGSSGSSKGFCGSGAALPSPGIVNVTINKNLLTPLSIDIDPNISVVKKEEREQIKTLNNKFASFIDKVRFLEQQNKVLETKWSLLQQQGGGQAGAKNNIEPLFNAYINSLKSQLDAILGNKSRLEADLHNEQDRVEEFKRRYEDEINLRTTAENEFVVLKKDVDAAYLAKVELEAKVNGLNEEIAFFRALYELELGSLNQHVSDTSVILSMDNNRSLNLDDIIADVKAQYEELANKSRAEAEDAYKNKFQQLQNAAGQQGDELKNTKNEISQLNRAIQRLKAEIESVKKQIASLQASIAEAEERGDRAVSDAKSKLAELEVAMQKLKQEMARQLKEYQELMNIKLSLDIEIATYRKLLEGEESRISGEVTNQVNVSVVNSVSGGSFSSGVKLDKKRGAVKIISTTESVRALKASP</sequence>
<dbReference type="SUPFAM" id="SSF64593">
    <property type="entry name" value="Intermediate filament protein, coiled coil region"/>
    <property type="match status" value="3"/>
</dbReference>
<dbReference type="GO" id="GO:0031424">
    <property type="term" value="P:keratinization"/>
    <property type="evidence" value="ECO:0007669"/>
    <property type="project" value="TreeGrafter"/>
</dbReference>
<dbReference type="GO" id="GO:0045095">
    <property type="term" value="C:keratin filament"/>
    <property type="evidence" value="ECO:0007669"/>
    <property type="project" value="InterPro"/>
</dbReference>
<feature type="coiled-coil region" evidence="5">
    <location>
        <begin position="178"/>
        <end position="261"/>
    </location>
</feature>
<dbReference type="Proteomes" id="UP000770717">
    <property type="component" value="Unassembled WGS sequence"/>
</dbReference>
<feature type="coiled-coil region" evidence="5">
    <location>
        <begin position="118"/>
        <end position="145"/>
    </location>
</feature>
<evidence type="ECO:0000313" key="9">
    <source>
        <dbReference type="Proteomes" id="UP000770717"/>
    </source>
</evidence>
<dbReference type="OrthoDB" id="2441647at2759"/>
<dbReference type="AlphaFoldDB" id="A0A8J6KHH1"/>
<name>A0A8J6KHH1_ELECQ</name>
<keyword evidence="1 4" id="KW-0403">Intermediate filament</keyword>
<dbReference type="FunFam" id="1.20.5.170:FF:000004">
    <property type="entry name" value="Keratin, type II cytoskeletal 5"/>
    <property type="match status" value="1"/>
</dbReference>
<proteinExistence type="inferred from homology"/>
<dbReference type="FunFam" id="1.20.5.1160:FF:000001">
    <property type="entry name" value="Keratin type II"/>
    <property type="match status" value="1"/>
</dbReference>
<dbReference type="Gene3D" id="1.20.5.500">
    <property type="entry name" value="Single helix bin"/>
    <property type="match status" value="1"/>
</dbReference>
<reference evidence="8" key="1">
    <citation type="thesis" date="2020" institute="ProQuest LLC" country="789 East Eisenhower Parkway, Ann Arbor, MI, USA">
        <title>Comparative Genomics and Chromosome Evolution.</title>
        <authorList>
            <person name="Mudd A.B."/>
        </authorList>
    </citation>
    <scope>NUCLEOTIDE SEQUENCE</scope>
    <source>
        <strain evidence="8">HN-11 Male</strain>
        <tissue evidence="8">Kidney and liver</tissue>
    </source>
</reference>
<dbReference type="Gene3D" id="1.20.5.170">
    <property type="match status" value="1"/>
</dbReference>
<evidence type="ECO:0000256" key="6">
    <source>
        <dbReference type="SAM" id="MobiDB-lite"/>
    </source>
</evidence>
<evidence type="ECO:0000256" key="3">
    <source>
        <dbReference type="ARBA" id="ARBA00061646"/>
    </source>
</evidence>
<dbReference type="SMART" id="SM01391">
    <property type="entry name" value="Filament"/>
    <property type="match status" value="1"/>
</dbReference>
<evidence type="ECO:0000313" key="8">
    <source>
        <dbReference type="EMBL" id="KAG9491795.1"/>
    </source>
</evidence>
<dbReference type="Gene3D" id="1.20.5.1160">
    <property type="entry name" value="Vasodilator-stimulated phosphoprotein"/>
    <property type="match status" value="1"/>
</dbReference>
<dbReference type="GO" id="GO:0030280">
    <property type="term" value="F:structural constituent of skin epidermis"/>
    <property type="evidence" value="ECO:0007669"/>
    <property type="project" value="TreeGrafter"/>
</dbReference>
<evidence type="ECO:0000256" key="4">
    <source>
        <dbReference type="RuleBase" id="RU000685"/>
    </source>
</evidence>
<dbReference type="InterPro" id="IPR039008">
    <property type="entry name" value="IF_rod_dom"/>
</dbReference>
<dbReference type="GO" id="GO:0045109">
    <property type="term" value="P:intermediate filament organization"/>
    <property type="evidence" value="ECO:0007669"/>
    <property type="project" value="TreeGrafter"/>
</dbReference>
<dbReference type="PANTHER" id="PTHR45616:SF68">
    <property type="entry name" value="KERATIN, TYPE II CYTOSKELETAL"/>
    <property type="match status" value="1"/>
</dbReference>
<comment type="caution">
    <text evidence="8">The sequence shown here is derived from an EMBL/GenBank/DDBJ whole genome shotgun (WGS) entry which is preliminary data.</text>
</comment>
<keyword evidence="9" id="KW-1185">Reference proteome</keyword>
<feature type="coiled-coil region" evidence="5">
    <location>
        <begin position="294"/>
        <end position="414"/>
    </location>
</feature>
<gene>
    <name evidence="8" type="ORF">GDO78_000346</name>
</gene>
<feature type="compositionally biased region" description="Low complexity" evidence="6">
    <location>
        <begin position="8"/>
        <end position="25"/>
    </location>
</feature>
<comment type="similarity">
    <text evidence="3 4">Belongs to the intermediate filament family.</text>
</comment>
<dbReference type="PROSITE" id="PS00226">
    <property type="entry name" value="IF_ROD_1"/>
    <property type="match status" value="1"/>
</dbReference>
<evidence type="ECO:0000256" key="5">
    <source>
        <dbReference type="SAM" id="Coils"/>
    </source>
</evidence>
<feature type="domain" description="IF rod" evidence="7">
    <location>
        <begin position="121"/>
        <end position="436"/>
    </location>
</feature>
<dbReference type="PROSITE" id="PS51842">
    <property type="entry name" value="IF_ROD_2"/>
    <property type="match status" value="1"/>
</dbReference>
<evidence type="ECO:0000256" key="2">
    <source>
        <dbReference type="ARBA" id="ARBA00023054"/>
    </source>
</evidence>